<dbReference type="SUPFAM" id="SSF53098">
    <property type="entry name" value="Ribonuclease H-like"/>
    <property type="match status" value="1"/>
</dbReference>
<dbReference type="PANTHER" id="PTHR42648:SF31">
    <property type="entry name" value="RNA-DIRECTED DNA POLYMERASE"/>
    <property type="match status" value="1"/>
</dbReference>
<evidence type="ECO:0000313" key="1">
    <source>
        <dbReference type="EMBL" id="GAA0172019.1"/>
    </source>
</evidence>
<dbReference type="AlphaFoldDB" id="A0AAV3R6L6"/>
<sequence>MFQSGLPKHFWGEAILTATYIANKLPTAILKWKTPYKKLYSRQLDINHMRIFGCLCFATVTGPNTNTPIEVDQDKIVVKIVVSHDDTAIQIVKEHNAKNIRHNTRLRTKSNWLNDYVSTAVTTQSKCYTSPHLPLAFSFVELPNSLTSTDGLIA</sequence>
<dbReference type="InterPro" id="IPR039537">
    <property type="entry name" value="Retrotran_Ty1/copia-like"/>
</dbReference>
<name>A0AAV3R6L6_LITER</name>
<proteinExistence type="predicted"/>
<dbReference type="Proteomes" id="UP001454036">
    <property type="component" value="Unassembled WGS sequence"/>
</dbReference>
<evidence type="ECO:0008006" key="3">
    <source>
        <dbReference type="Google" id="ProtNLM"/>
    </source>
</evidence>
<evidence type="ECO:0000313" key="2">
    <source>
        <dbReference type="Proteomes" id="UP001454036"/>
    </source>
</evidence>
<accession>A0AAV3R6L6</accession>
<dbReference type="PANTHER" id="PTHR42648">
    <property type="entry name" value="TRANSPOSASE, PUTATIVE-RELATED"/>
    <property type="match status" value="1"/>
</dbReference>
<comment type="caution">
    <text evidence="1">The sequence shown here is derived from an EMBL/GenBank/DDBJ whole genome shotgun (WGS) entry which is preliminary data.</text>
</comment>
<reference evidence="1 2" key="1">
    <citation type="submission" date="2024-01" db="EMBL/GenBank/DDBJ databases">
        <title>The complete chloroplast genome sequence of Lithospermum erythrorhizon: insights into the phylogenetic relationship among Boraginaceae species and the maternal lineages of purple gromwells.</title>
        <authorList>
            <person name="Okada T."/>
            <person name="Watanabe K."/>
        </authorList>
    </citation>
    <scope>NUCLEOTIDE SEQUENCE [LARGE SCALE GENOMIC DNA]</scope>
</reference>
<dbReference type="InterPro" id="IPR012337">
    <property type="entry name" value="RNaseH-like_sf"/>
</dbReference>
<protein>
    <recommendedName>
        <fullName evidence="3">Retrovirus-related Pol polyprotein from transposon TNT 1-94</fullName>
    </recommendedName>
</protein>
<gene>
    <name evidence="1" type="ORF">LIER_25929</name>
</gene>
<organism evidence="1 2">
    <name type="scientific">Lithospermum erythrorhizon</name>
    <name type="common">Purple gromwell</name>
    <name type="synonym">Lithospermum officinale var. erythrorhizon</name>
    <dbReference type="NCBI Taxonomy" id="34254"/>
    <lineage>
        <taxon>Eukaryota</taxon>
        <taxon>Viridiplantae</taxon>
        <taxon>Streptophyta</taxon>
        <taxon>Embryophyta</taxon>
        <taxon>Tracheophyta</taxon>
        <taxon>Spermatophyta</taxon>
        <taxon>Magnoliopsida</taxon>
        <taxon>eudicotyledons</taxon>
        <taxon>Gunneridae</taxon>
        <taxon>Pentapetalae</taxon>
        <taxon>asterids</taxon>
        <taxon>lamiids</taxon>
        <taxon>Boraginales</taxon>
        <taxon>Boraginaceae</taxon>
        <taxon>Boraginoideae</taxon>
        <taxon>Lithospermeae</taxon>
        <taxon>Lithospermum</taxon>
    </lineage>
</organism>
<dbReference type="EMBL" id="BAABME010007918">
    <property type="protein sequence ID" value="GAA0172019.1"/>
    <property type="molecule type" value="Genomic_DNA"/>
</dbReference>
<keyword evidence="2" id="KW-1185">Reference proteome</keyword>